<keyword evidence="4" id="KW-1185">Reference proteome</keyword>
<dbReference type="InterPro" id="IPR043129">
    <property type="entry name" value="ATPase_NBD"/>
</dbReference>
<gene>
    <name evidence="3" type="ORF">BG454_09220</name>
</gene>
<reference evidence="3 4" key="1">
    <citation type="submission" date="2017-11" db="EMBL/GenBank/DDBJ databases">
        <title>Revised Sequence and Annotation of the Rhodobaca barguzinensis strain alga05 Genome.</title>
        <authorList>
            <person name="Kopejtka K."/>
            <person name="Tomasch J.M."/>
            <person name="Bunk B."/>
            <person name="Koblizek M."/>
        </authorList>
    </citation>
    <scope>NUCLEOTIDE SEQUENCE [LARGE SCALE GENOMIC DNA]</scope>
    <source>
        <strain evidence="4">alga05</strain>
    </source>
</reference>
<proteinExistence type="predicted"/>
<evidence type="ECO:0000313" key="3">
    <source>
        <dbReference type="EMBL" id="ATX65977.1"/>
    </source>
</evidence>
<dbReference type="PANTHER" id="PTHR30005">
    <property type="entry name" value="EXOPOLYPHOSPHATASE"/>
    <property type="match status" value="1"/>
</dbReference>
<dbReference type="Proteomes" id="UP000228948">
    <property type="component" value="Chromosome"/>
</dbReference>
<dbReference type="Gene3D" id="3.30.420.40">
    <property type="match status" value="1"/>
</dbReference>
<dbReference type="STRING" id="441209.GCA_001870665_01619"/>
<feature type="domain" description="Ppx/GppA phosphatase N-terminal" evidence="2">
    <location>
        <begin position="54"/>
        <end position="371"/>
    </location>
</feature>
<protein>
    <submittedName>
        <fullName evidence="3">Ppx/GppA family phosphatase</fullName>
    </submittedName>
</protein>
<name>A0A2K8K948_9RHOB</name>
<dbReference type="CDD" id="cd24054">
    <property type="entry name" value="ASKHA_NBD_AaPPX-GppA_MtPPX2-like"/>
    <property type="match status" value="1"/>
</dbReference>
<feature type="region of interest" description="Disordered" evidence="1">
    <location>
        <begin position="1"/>
        <end position="34"/>
    </location>
</feature>
<dbReference type="Gene3D" id="3.30.420.150">
    <property type="entry name" value="Exopolyphosphatase. Domain 2"/>
    <property type="match status" value="1"/>
</dbReference>
<dbReference type="InterPro" id="IPR050273">
    <property type="entry name" value="GppA/Ppx_hydrolase"/>
</dbReference>
<dbReference type="SUPFAM" id="SSF53067">
    <property type="entry name" value="Actin-like ATPase domain"/>
    <property type="match status" value="2"/>
</dbReference>
<evidence type="ECO:0000313" key="4">
    <source>
        <dbReference type="Proteomes" id="UP000228948"/>
    </source>
</evidence>
<sequence>MTPERPTGVAASPNDIGRRPFGAAPKSVKAARRPGSDPQLYAALDLGTNSCRMLIARPAGGHFEVVDSFSKAVELGTGLKTSGMLSHRPMQRTLQALRICRSKLDQHNVRKMRLVATEACRRARNSPDFIRRAQMETGLKLEIITAEEEARLAVVSCASLVAPETEQLLVIDIGGGSTELVWIDLSRVAPEKRRNAIMSMHRGAFMGEPEDDKPQVVDWISVPLGVATLKDYFREVDDDAARFALMSWYFEEQLEAFTPYRDAKAHRAFQVIGTSGTITTVAASYLRLKRYDRNKVDGLVMNSDQVDSVIREYLALGPIGRRQDPRIGRERHTQIMSGAAILTALMRVWPTDRMSVADRGLREGLLFAQMSSDGALNLIP</sequence>
<evidence type="ECO:0000259" key="2">
    <source>
        <dbReference type="Pfam" id="PF02541"/>
    </source>
</evidence>
<accession>A0A2K8K948</accession>
<dbReference type="OrthoDB" id="9793035at2"/>
<evidence type="ECO:0000256" key="1">
    <source>
        <dbReference type="SAM" id="MobiDB-lite"/>
    </source>
</evidence>
<dbReference type="KEGG" id="rbg:BG454_09220"/>
<dbReference type="AlphaFoldDB" id="A0A2K8K948"/>
<dbReference type="PANTHER" id="PTHR30005:SF0">
    <property type="entry name" value="RETROGRADE REGULATION PROTEIN 2"/>
    <property type="match status" value="1"/>
</dbReference>
<dbReference type="GO" id="GO:0016462">
    <property type="term" value="F:pyrophosphatase activity"/>
    <property type="evidence" value="ECO:0007669"/>
    <property type="project" value="TreeGrafter"/>
</dbReference>
<dbReference type="EMBL" id="CP024899">
    <property type="protein sequence ID" value="ATX65977.1"/>
    <property type="molecule type" value="Genomic_DNA"/>
</dbReference>
<dbReference type="Pfam" id="PF02541">
    <property type="entry name" value="Ppx-GppA"/>
    <property type="match status" value="1"/>
</dbReference>
<organism evidence="3 4">
    <name type="scientific">Roseinatronobacter bogoriensis subsp. barguzinensis</name>
    <dbReference type="NCBI Taxonomy" id="441209"/>
    <lineage>
        <taxon>Bacteria</taxon>
        <taxon>Pseudomonadati</taxon>
        <taxon>Pseudomonadota</taxon>
        <taxon>Alphaproteobacteria</taxon>
        <taxon>Rhodobacterales</taxon>
        <taxon>Paracoccaceae</taxon>
        <taxon>Roseinatronobacter</taxon>
    </lineage>
</organism>
<dbReference type="RefSeq" id="WP_071480510.1">
    <property type="nucleotide sequence ID" value="NZ_CP024899.1"/>
</dbReference>
<dbReference type="InterPro" id="IPR003695">
    <property type="entry name" value="Ppx_GppA_N"/>
</dbReference>